<name>A0A443HTW0_BYSSP</name>
<dbReference type="VEuPathDB" id="FungiDB:C8Q69DRAFT_487020"/>
<accession>A0A443HTW0</accession>
<dbReference type="Proteomes" id="UP000283841">
    <property type="component" value="Unassembled WGS sequence"/>
</dbReference>
<organism evidence="2 3">
    <name type="scientific">Byssochlamys spectabilis</name>
    <name type="common">Paecilomyces variotii</name>
    <dbReference type="NCBI Taxonomy" id="264951"/>
    <lineage>
        <taxon>Eukaryota</taxon>
        <taxon>Fungi</taxon>
        <taxon>Dikarya</taxon>
        <taxon>Ascomycota</taxon>
        <taxon>Pezizomycotina</taxon>
        <taxon>Eurotiomycetes</taxon>
        <taxon>Eurotiomycetidae</taxon>
        <taxon>Eurotiales</taxon>
        <taxon>Thermoascaceae</taxon>
        <taxon>Paecilomyces</taxon>
    </lineage>
</organism>
<dbReference type="STRING" id="264951.A0A443HTW0"/>
<feature type="region of interest" description="Disordered" evidence="1">
    <location>
        <begin position="142"/>
        <end position="187"/>
    </location>
</feature>
<evidence type="ECO:0000256" key="1">
    <source>
        <dbReference type="SAM" id="MobiDB-lite"/>
    </source>
</evidence>
<gene>
    <name evidence="2" type="ORF">C8Q69DRAFT_487020</name>
</gene>
<dbReference type="EMBL" id="RCNU01000006">
    <property type="protein sequence ID" value="RWQ95261.1"/>
    <property type="molecule type" value="Genomic_DNA"/>
</dbReference>
<dbReference type="RefSeq" id="XP_028484906.1">
    <property type="nucleotide sequence ID" value="XM_028631953.1"/>
</dbReference>
<dbReference type="GeneID" id="39601230"/>
<keyword evidence="3" id="KW-1185">Reference proteome</keyword>
<reference evidence="2 3" key="1">
    <citation type="journal article" date="2018" name="Front. Microbiol.">
        <title>Genomic and genetic insights into a cosmopolitan fungus, Paecilomyces variotii (Eurotiales).</title>
        <authorList>
            <person name="Urquhart A.S."/>
            <person name="Mondo S.J."/>
            <person name="Makela M.R."/>
            <person name="Hane J.K."/>
            <person name="Wiebenga A."/>
            <person name="He G."/>
            <person name="Mihaltcheva S."/>
            <person name="Pangilinan J."/>
            <person name="Lipzen A."/>
            <person name="Barry K."/>
            <person name="de Vries R.P."/>
            <person name="Grigoriev I.V."/>
            <person name="Idnurm A."/>
        </authorList>
    </citation>
    <scope>NUCLEOTIDE SEQUENCE [LARGE SCALE GENOMIC DNA]</scope>
    <source>
        <strain evidence="2 3">CBS 101075</strain>
    </source>
</reference>
<comment type="caution">
    <text evidence="2">The sequence shown here is derived from an EMBL/GenBank/DDBJ whole genome shotgun (WGS) entry which is preliminary data.</text>
</comment>
<dbReference type="AlphaFoldDB" id="A0A443HTW0"/>
<protein>
    <submittedName>
        <fullName evidence="2">Uncharacterized protein</fullName>
    </submittedName>
</protein>
<proteinExistence type="predicted"/>
<evidence type="ECO:0000313" key="2">
    <source>
        <dbReference type="EMBL" id="RWQ95261.1"/>
    </source>
</evidence>
<evidence type="ECO:0000313" key="3">
    <source>
        <dbReference type="Proteomes" id="UP000283841"/>
    </source>
</evidence>
<sequence>MPLFPRHVRHHTWPYCGPAPRSHDREDRRLRHAPRRRSSLRDYFLSLEDSTVNPLYRDIFYEDDAASAGIVRSKSARSRRLWSSPEDDEQIVSTVSKADGTPKAVLRRVVLPRLDKARHMFPKHSISTRGSDAVVMAYMEVPAPTKTPTKPRDKRATQSSTSLQPTPERHHRRCHSEQPRAWREPSASLWTLLEE</sequence>